<feature type="region of interest" description="Disordered" evidence="1">
    <location>
        <begin position="20"/>
        <end position="67"/>
    </location>
</feature>
<dbReference type="HOGENOM" id="CLU_2076904_0_0_1"/>
<keyword evidence="3" id="KW-1185">Reference proteome</keyword>
<protein>
    <submittedName>
        <fullName evidence="2">Uncharacterized protein</fullName>
    </submittedName>
</protein>
<proteinExistence type="predicted"/>
<reference evidence="2" key="2">
    <citation type="submission" date="2018-05" db="EMBL/GenBank/DDBJ databases">
        <title>OpunRS2 (Oryza punctata Reference Sequence Version 2).</title>
        <authorList>
            <person name="Zhang J."/>
            <person name="Kudrna D."/>
            <person name="Lee S."/>
            <person name="Talag J."/>
            <person name="Welchert J."/>
            <person name="Wing R.A."/>
        </authorList>
    </citation>
    <scope>NUCLEOTIDE SEQUENCE [LARGE SCALE GENOMIC DNA]</scope>
</reference>
<dbReference type="EnsemblPlants" id="OPUNC02G02710.1">
    <property type="protein sequence ID" value="OPUNC02G02710.1"/>
    <property type="gene ID" value="OPUNC02G02710"/>
</dbReference>
<accession>A0A0E0JVE5</accession>
<dbReference type="AlphaFoldDB" id="A0A0E0JVE5"/>
<dbReference type="InterPro" id="IPR012871">
    <property type="entry name" value="DUF1668_ORYSA"/>
</dbReference>
<dbReference type="Gramene" id="OPUNC02G02710.1">
    <property type="protein sequence ID" value="OPUNC02G02710.1"/>
    <property type="gene ID" value="OPUNC02G02710"/>
</dbReference>
<dbReference type="Proteomes" id="UP000026962">
    <property type="component" value="Chromosome 2"/>
</dbReference>
<evidence type="ECO:0000313" key="3">
    <source>
        <dbReference type="Proteomes" id="UP000026962"/>
    </source>
</evidence>
<name>A0A0E0JVE5_ORYPU</name>
<organism evidence="2">
    <name type="scientific">Oryza punctata</name>
    <name type="common">Red rice</name>
    <dbReference type="NCBI Taxonomy" id="4537"/>
    <lineage>
        <taxon>Eukaryota</taxon>
        <taxon>Viridiplantae</taxon>
        <taxon>Streptophyta</taxon>
        <taxon>Embryophyta</taxon>
        <taxon>Tracheophyta</taxon>
        <taxon>Spermatophyta</taxon>
        <taxon>Magnoliopsida</taxon>
        <taxon>Liliopsida</taxon>
        <taxon>Poales</taxon>
        <taxon>Poaceae</taxon>
        <taxon>BOP clade</taxon>
        <taxon>Oryzoideae</taxon>
        <taxon>Oryzeae</taxon>
        <taxon>Oryzinae</taxon>
        <taxon>Oryza</taxon>
    </lineage>
</organism>
<evidence type="ECO:0000256" key="1">
    <source>
        <dbReference type="SAM" id="MobiDB-lite"/>
    </source>
</evidence>
<sequence length="118" mass="12296">MASAAWSKASDWKLPFRGRADYVTASPPPSSSRIRRPRRRTAGAGSSQCRGRTAHSSHVTEVHSSHRIPFPSTTSATASCVSLSCTKYLAGGPAASLAATSCGMRGNSPCSPASRFIG</sequence>
<dbReference type="Pfam" id="PF07893">
    <property type="entry name" value="DUF1668"/>
    <property type="match status" value="1"/>
</dbReference>
<evidence type="ECO:0000313" key="2">
    <source>
        <dbReference type="EnsemblPlants" id="OPUNC02G02710.1"/>
    </source>
</evidence>
<reference evidence="2" key="1">
    <citation type="submission" date="2015-04" db="UniProtKB">
        <authorList>
            <consortium name="EnsemblPlants"/>
        </authorList>
    </citation>
    <scope>IDENTIFICATION</scope>
</reference>